<accession>A0A0A9CQ05</accession>
<name>A0A0A9CQ05_ARUDO</name>
<dbReference type="AlphaFoldDB" id="A0A0A9CQ05"/>
<dbReference type="EMBL" id="GBRH01220269">
    <property type="protein sequence ID" value="JAD77626.1"/>
    <property type="molecule type" value="Transcribed_RNA"/>
</dbReference>
<organism evidence="1">
    <name type="scientific">Arundo donax</name>
    <name type="common">Giant reed</name>
    <name type="synonym">Donax arundinaceus</name>
    <dbReference type="NCBI Taxonomy" id="35708"/>
    <lineage>
        <taxon>Eukaryota</taxon>
        <taxon>Viridiplantae</taxon>
        <taxon>Streptophyta</taxon>
        <taxon>Embryophyta</taxon>
        <taxon>Tracheophyta</taxon>
        <taxon>Spermatophyta</taxon>
        <taxon>Magnoliopsida</taxon>
        <taxon>Liliopsida</taxon>
        <taxon>Poales</taxon>
        <taxon>Poaceae</taxon>
        <taxon>PACMAD clade</taxon>
        <taxon>Arundinoideae</taxon>
        <taxon>Arundineae</taxon>
        <taxon>Arundo</taxon>
    </lineage>
</organism>
<evidence type="ECO:0000313" key="1">
    <source>
        <dbReference type="EMBL" id="JAD77626.1"/>
    </source>
</evidence>
<protein>
    <submittedName>
        <fullName evidence="1">Uncharacterized protein</fullName>
    </submittedName>
</protein>
<sequence>MLSGGALQFQAKKSSGHTKILSCKQQKIISVCMGHRRNLQCTKMMETWAQSYRGNYLSQ</sequence>
<reference evidence="1" key="2">
    <citation type="journal article" date="2015" name="Data Brief">
        <title>Shoot transcriptome of the giant reed, Arundo donax.</title>
        <authorList>
            <person name="Barrero R.A."/>
            <person name="Guerrero F.D."/>
            <person name="Moolhuijzen P."/>
            <person name="Goolsby J.A."/>
            <person name="Tidwell J."/>
            <person name="Bellgard S.E."/>
            <person name="Bellgard M.I."/>
        </authorList>
    </citation>
    <scope>NUCLEOTIDE SEQUENCE</scope>
    <source>
        <tissue evidence="1">Shoot tissue taken approximately 20 cm above the soil surface</tissue>
    </source>
</reference>
<proteinExistence type="predicted"/>
<reference evidence="1" key="1">
    <citation type="submission" date="2014-09" db="EMBL/GenBank/DDBJ databases">
        <authorList>
            <person name="Magalhaes I.L.F."/>
            <person name="Oliveira U."/>
            <person name="Santos F.R."/>
            <person name="Vidigal T.H.D.A."/>
            <person name="Brescovit A.D."/>
            <person name="Santos A.J."/>
        </authorList>
    </citation>
    <scope>NUCLEOTIDE SEQUENCE</scope>
    <source>
        <tissue evidence="1">Shoot tissue taken approximately 20 cm above the soil surface</tissue>
    </source>
</reference>